<gene>
    <name evidence="1" type="ORF">ANCCAN_16642</name>
</gene>
<evidence type="ECO:0000313" key="1">
    <source>
        <dbReference type="EMBL" id="RCN37463.1"/>
    </source>
</evidence>
<protein>
    <submittedName>
        <fullName evidence="1">Uncharacterized protein</fullName>
    </submittedName>
</protein>
<organism evidence="1 2">
    <name type="scientific">Ancylostoma caninum</name>
    <name type="common">Dog hookworm</name>
    <dbReference type="NCBI Taxonomy" id="29170"/>
    <lineage>
        <taxon>Eukaryota</taxon>
        <taxon>Metazoa</taxon>
        <taxon>Ecdysozoa</taxon>
        <taxon>Nematoda</taxon>
        <taxon>Chromadorea</taxon>
        <taxon>Rhabditida</taxon>
        <taxon>Rhabditina</taxon>
        <taxon>Rhabditomorpha</taxon>
        <taxon>Strongyloidea</taxon>
        <taxon>Ancylostomatidae</taxon>
        <taxon>Ancylostomatinae</taxon>
        <taxon>Ancylostoma</taxon>
    </lineage>
</organism>
<evidence type="ECO:0000313" key="2">
    <source>
        <dbReference type="Proteomes" id="UP000252519"/>
    </source>
</evidence>
<dbReference type="AlphaFoldDB" id="A0A368FZ23"/>
<reference evidence="1 2" key="1">
    <citation type="submission" date="2014-10" db="EMBL/GenBank/DDBJ databases">
        <title>Draft genome of the hookworm Ancylostoma caninum.</title>
        <authorList>
            <person name="Mitreva M."/>
        </authorList>
    </citation>
    <scope>NUCLEOTIDE SEQUENCE [LARGE SCALE GENOMIC DNA]</scope>
    <source>
        <strain evidence="1 2">Baltimore</strain>
    </source>
</reference>
<dbReference type="OrthoDB" id="5799079at2759"/>
<comment type="caution">
    <text evidence="1">The sequence shown here is derived from an EMBL/GenBank/DDBJ whole genome shotgun (WGS) entry which is preliminary data.</text>
</comment>
<dbReference type="Proteomes" id="UP000252519">
    <property type="component" value="Unassembled WGS sequence"/>
</dbReference>
<keyword evidence="2" id="KW-1185">Reference proteome</keyword>
<proteinExistence type="predicted"/>
<accession>A0A368FZ23</accession>
<dbReference type="EMBL" id="JOJR01000466">
    <property type="protein sequence ID" value="RCN37463.1"/>
    <property type="molecule type" value="Genomic_DNA"/>
</dbReference>
<sequence length="90" mass="9666">MKAVAADSVDASESSEPFCNQECEMIRVTLEKALEERRKPKPAQQPAGVFRAVAHSFSDSGPLEVDDLDGAFSGGNKVCSLGKTYLLCTE</sequence>
<name>A0A368FZ23_ANCCA</name>